<dbReference type="SUPFAM" id="SSF53335">
    <property type="entry name" value="S-adenosyl-L-methionine-dependent methyltransferases"/>
    <property type="match status" value="1"/>
</dbReference>
<dbReference type="PANTHER" id="PTHR43464">
    <property type="entry name" value="METHYLTRANSFERASE"/>
    <property type="match status" value="1"/>
</dbReference>
<keyword evidence="2 8" id="KW-0808">Transferase</keyword>
<sequence length="285" mass="31863">MSTLESLSCPIDQLPLSQQERSLRCSNGHTFDLAKSGYVNLLPVQNKRSKQPGDSKEMVQARQAFLELGHYFPIVEEITRTWPAALNTKLPVRILDAGCGEGYYLQHLAQRLADLSVMTECVGLDISKWAVAAASKRDKLMSWIVGSNASLPTPAGRFDAILCLFGFPAFSEFQRVLSDDGVLLLVDAGPDHLIELRQILYPSIHEYKAPYTEGIDGFRLIQESSLSYPFSLASQEEIQQLLCMTPHIHKASYGGKEAVKQLSNLALTANIYFRWYQKDEVIKHA</sequence>
<feature type="binding site" evidence="5">
    <location>
        <position position="192"/>
    </location>
    <ligand>
        <name>S-adenosyl-L-methionine</name>
        <dbReference type="ChEBI" id="CHEBI:59789"/>
    </ligand>
</feature>
<feature type="binding site" evidence="4">
    <location>
        <position position="29"/>
    </location>
    <ligand>
        <name>Zn(2+)</name>
        <dbReference type="ChEBI" id="CHEBI:29105"/>
    </ligand>
</feature>
<name>A0A1A8TE38_9GAMM</name>
<evidence type="ECO:0000256" key="5">
    <source>
        <dbReference type="PIRSR" id="PIRSR018249-2"/>
    </source>
</evidence>
<dbReference type="PANTHER" id="PTHR43464:SF19">
    <property type="entry name" value="UBIQUINONE BIOSYNTHESIS O-METHYLTRANSFERASE, MITOCHONDRIAL"/>
    <property type="match status" value="1"/>
</dbReference>
<dbReference type="Proteomes" id="UP000092544">
    <property type="component" value="Unassembled WGS sequence"/>
</dbReference>
<dbReference type="AlphaFoldDB" id="A0A1A8TE38"/>
<proteinExistence type="predicted"/>
<evidence type="ECO:0000313" key="8">
    <source>
        <dbReference type="EMBL" id="SBS30310.1"/>
    </source>
</evidence>
<evidence type="ECO:0000256" key="4">
    <source>
        <dbReference type="PIRSR" id="PIRSR018249-1"/>
    </source>
</evidence>
<keyword evidence="3 5" id="KW-0949">S-adenosyl-L-methionine</keyword>
<dbReference type="GO" id="GO:0046872">
    <property type="term" value="F:metal ion binding"/>
    <property type="evidence" value="ECO:0007669"/>
    <property type="project" value="UniProtKB-KW"/>
</dbReference>
<evidence type="ECO:0000256" key="2">
    <source>
        <dbReference type="ARBA" id="ARBA00022679"/>
    </source>
</evidence>
<feature type="binding site" evidence="5">
    <location>
        <position position="71"/>
    </location>
    <ligand>
        <name>S-adenosyl-L-methionine</name>
        <dbReference type="ChEBI" id="CHEBI:59789"/>
    </ligand>
</feature>
<dbReference type="CDD" id="cd02440">
    <property type="entry name" value="AdoMet_MTases"/>
    <property type="match status" value="1"/>
</dbReference>
<dbReference type="OrthoDB" id="108476at2"/>
<keyword evidence="9" id="KW-1185">Reference proteome</keyword>
<dbReference type="STRING" id="1792290.MSP8886_01767"/>
<dbReference type="InterPro" id="IPR016718">
    <property type="entry name" value="rRNA_m1G-MeTrfase_A_prd"/>
</dbReference>
<dbReference type="InterPro" id="IPR029063">
    <property type="entry name" value="SAM-dependent_MTases_sf"/>
</dbReference>
<feature type="binding site" evidence="4">
    <location>
        <position position="25"/>
    </location>
    <ligand>
        <name>Zn(2+)</name>
        <dbReference type="ChEBI" id="CHEBI:29105"/>
    </ligand>
</feature>
<dbReference type="Pfam" id="PF21302">
    <property type="entry name" value="Zn_ribbon_RlmA"/>
    <property type="match status" value="1"/>
</dbReference>
<protein>
    <submittedName>
        <fullName evidence="8">23S rRNA (Guanine(745)-N(1))-methyltransferase</fullName>
        <ecNumber evidence="8">2.1.1.187</ecNumber>
    </submittedName>
</protein>
<dbReference type="EC" id="2.1.1.187" evidence="8"/>
<dbReference type="RefSeq" id="WP_067015102.1">
    <property type="nucleotide sequence ID" value="NZ_FLOB01000003.1"/>
</dbReference>
<dbReference type="GO" id="GO:0052911">
    <property type="term" value="F:23S rRNA (guanine(745)-N(1))-methyltransferase activity"/>
    <property type="evidence" value="ECO:0007669"/>
    <property type="project" value="UniProtKB-EC"/>
</dbReference>
<accession>A0A1A8TE38</accession>
<feature type="binding site" evidence="5">
    <location>
        <begin position="101"/>
        <end position="102"/>
    </location>
    <ligand>
        <name>S-adenosyl-L-methionine</name>
        <dbReference type="ChEBI" id="CHEBI:59789"/>
    </ligand>
</feature>
<dbReference type="Pfam" id="PF13649">
    <property type="entry name" value="Methyltransf_25"/>
    <property type="match status" value="1"/>
</dbReference>
<evidence type="ECO:0000256" key="1">
    <source>
        <dbReference type="ARBA" id="ARBA00022603"/>
    </source>
</evidence>
<keyword evidence="4" id="KW-0862">Zinc</keyword>
<evidence type="ECO:0000256" key="3">
    <source>
        <dbReference type="ARBA" id="ARBA00022691"/>
    </source>
</evidence>
<dbReference type="InterPro" id="IPR041698">
    <property type="entry name" value="Methyltransf_25"/>
</dbReference>
<feature type="domain" description="Methyltransferase" evidence="6">
    <location>
        <begin position="94"/>
        <end position="178"/>
    </location>
</feature>
<feature type="domain" description="23S rRNA (guanine(745)-N(1))-methyltransferase N-terminal" evidence="7">
    <location>
        <begin position="8"/>
        <end position="50"/>
    </location>
</feature>
<dbReference type="PIRSF" id="PIRSF018249">
    <property type="entry name" value="MyrA_prd"/>
    <property type="match status" value="1"/>
</dbReference>
<evidence type="ECO:0000313" key="9">
    <source>
        <dbReference type="Proteomes" id="UP000092544"/>
    </source>
</evidence>
<evidence type="ECO:0000259" key="7">
    <source>
        <dbReference type="Pfam" id="PF21302"/>
    </source>
</evidence>
<keyword evidence="1 8" id="KW-0489">Methyltransferase</keyword>
<gene>
    <name evidence="8" type="primary">rlmA</name>
    <name evidence="8" type="ORF">MSP8886_01767</name>
</gene>
<keyword evidence="4" id="KW-0479">Metal-binding</keyword>
<evidence type="ECO:0000259" key="6">
    <source>
        <dbReference type="Pfam" id="PF13649"/>
    </source>
</evidence>
<organism evidence="8 9">
    <name type="scientific">Marinomonas spartinae</name>
    <dbReference type="NCBI Taxonomy" id="1792290"/>
    <lineage>
        <taxon>Bacteria</taxon>
        <taxon>Pseudomonadati</taxon>
        <taxon>Pseudomonadota</taxon>
        <taxon>Gammaproteobacteria</taxon>
        <taxon>Oceanospirillales</taxon>
        <taxon>Oceanospirillaceae</taxon>
        <taxon>Marinomonas</taxon>
    </lineage>
</organism>
<dbReference type="Gene3D" id="3.40.50.150">
    <property type="entry name" value="Vaccinia Virus protein VP39"/>
    <property type="match status" value="1"/>
</dbReference>
<dbReference type="EMBL" id="FLOB01000003">
    <property type="protein sequence ID" value="SBS30310.1"/>
    <property type="molecule type" value="Genomic_DNA"/>
</dbReference>
<reference evidence="8 9" key="1">
    <citation type="submission" date="2016-06" db="EMBL/GenBank/DDBJ databases">
        <authorList>
            <person name="Kjaerup R.B."/>
            <person name="Dalgaard T.S."/>
            <person name="Juul-Madsen H.R."/>
        </authorList>
    </citation>
    <scope>NUCLEOTIDE SEQUENCE [LARGE SCALE GENOMIC DNA]</scope>
    <source>
        <strain evidence="8 9">CECT 8886</strain>
    </source>
</reference>
<dbReference type="InterPro" id="IPR048647">
    <property type="entry name" value="RlmA_N"/>
</dbReference>